<dbReference type="PANTHER" id="PTHR37486:SF1">
    <property type="entry name" value="STRINGENT STARVATION PROTEIN B"/>
    <property type="match status" value="1"/>
</dbReference>
<dbReference type="EMBL" id="AMRG01000003">
    <property type="protein sequence ID" value="EKE85354.1"/>
    <property type="molecule type" value="Genomic_DNA"/>
</dbReference>
<dbReference type="Proteomes" id="UP000014115">
    <property type="component" value="Unassembled WGS sequence"/>
</dbReference>
<protein>
    <submittedName>
        <fullName evidence="2">ClpXP protease specificity-enhancing factor</fullName>
    </submittedName>
</protein>
<dbReference type="GO" id="GO:0005829">
    <property type="term" value="C:cytosol"/>
    <property type="evidence" value="ECO:0007669"/>
    <property type="project" value="TreeGrafter"/>
</dbReference>
<accession>K2KSH3</accession>
<gene>
    <name evidence="2" type="ORF">A10D4_03380</name>
</gene>
<dbReference type="AlphaFoldDB" id="K2KSH3"/>
<dbReference type="GO" id="GO:0045732">
    <property type="term" value="P:positive regulation of protein catabolic process"/>
    <property type="evidence" value="ECO:0007669"/>
    <property type="project" value="TreeGrafter"/>
</dbReference>
<name>K2KSH3_9GAMM</name>
<dbReference type="NCBIfam" id="NF008763">
    <property type="entry name" value="PRK11798.1-2"/>
    <property type="match status" value="1"/>
</dbReference>
<evidence type="ECO:0000256" key="1">
    <source>
        <dbReference type="SAM" id="MobiDB-lite"/>
    </source>
</evidence>
<keyword evidence="2" id="KW-0378">Hydrolase</keyword>
<dbReference type="InterPro" id="IPR007481">
    <property type="entry name" value="SspB"/>
</dbReference>
<dbReference type="NCBIfam" id="NF008762">
    <property type="entry name" value="PRK11798.1-1"/>
    <property type="match status" value="1"/>
</dbReference>
<feature type="compositionally biased region" description="Polar residues" evidence="1">
    <location>
        <begin position="139"/>
        <end position="152"/>
    </location>
</feature>
<dbReference type="STRING" id="740709.A10D4_03380"/>
<dbReference type="PATRIC" id="fig|740709.3.peg.679"/>
<reference evidence="2 3" key="1">
    <citation type="journal article" date="2012" name="J. Bacteriol.">
        <title>Genome Sequence of Idiomarina xiamenensis Type Strain 10-D-4.</title>
        <authorList>
            <person name="Lai Q."/>
            <person name="Wang L."/>
            <person name="Wang W."/>
            <person name="Shao Z."/>
        </authorList>
    </citation>
    <scope>NUCLEOTIDE SEQUENCE [LARGE SCALE GENOMIC DNA]</scope>
    <source>
        <strain evidence="2 3">10-D-4</strain>
    </source>
</reference>
<dbReference type="PIRSF" id="PIRSF005276">
    <property type="entry name" value="SspB"/>
    <property type="match status" value="1"/>
</dbReference>
<dbReference type="SUPFAM" id="SSF101738">
    <property type="entry name" value="SspB-like"/>
    <property type="match status" value="1"/>
</dbReference>
<dbReference type="InterPro" id="IPR036760">
    <property type="entry name" value="SspB-like_sf"/>
</dbReference>
<keyword evidence="2" id="KW-0645">Protease</keyword>
<dbReference type="GO" id="GO:0006508">
    <property type="term" value="P:proteolysis"/>
    <property type="evidence" value="ECO:0007669"/>
    <property type="project" value="UniProtKB-KW"/>
</dbReference>
<organism evidence="2 3">
    <name type="scientific">Idiomarina xiamenensis 10-D-4</name>
    <dbReference type="NCBI Taxonomy" id="740709"/>
    <lineage>
        <taxon>Bacteria</taxon>
        <taxon>Pseudomonadati</taxon>
        <taxon>Pseudomonadota</taxon>
        <taxon>Gammaproteobacteria</taxon>
        <taxon>Alteromonadales</taxon>
        <taxon>Idiomarinaceae</taxon>
        <taxon>Idiomarina</taxon>
    </lineage>
</organism>
<dbReference type="Pfam" id="PF04386">
    <property type="entry name" value="SspB"/>
    <property type="match status" value="1"/>
</dbReference>
<dbReference type="GO" id="GO:0005840">
    <property type="term" value="C:ribosome"/>
    <property type="evidence" value="ECO:0007669"/>
    <property type="project" value="TreeGrafter"/>
</dbReference>
<comment type="caution">
    <text evidence="2">The sequence shown here is derived from an EMBL/GenBank/DDBJ whole genome shotgun (WGS) entry which is preliminary data.</text>
</comment>
<feature type="compositionally biased region" description="Acidic residues" evidence="1">
    <location>
        <begin position="107"/>
        <end position="117"/>
    </location>
</feature>
<proteinExistence type="predicted"/>
<evidence type="ECO:0000313" key="2">
    <source>
        <dbReference type="EMBL" id="EKE85354.1"/>
    </source>
</evidence>
<dbReference type="GO" id="GO:0008233">
    <property type="term" value="F:peptidase activity"/>
    <property type="evidence" value="ECO:0007669"/>
    <property type="project" value="UniProtKB-KW"/>
</dbReference>
<keyword evidence="3" id="KW-1185">Reference proteome</keyword>
<sequence length="159" mass="17142">MTPKRPYLLRAIYQWLLDNQLTPHLVVDATIPGVVVPRDFVNEGQIVLNINPSAVGGLALGDDEISFNARFSGQPMKVQVPMAAAMALYARENGAGAIFEPEAQYDEATELDLDSEAEAPTPAKPTLQSVDGDKADSEQPPTQGNNAQTKSRPSLKVIK</sequence>
<dbReference type="eggNOG" id="COG2969">
    <property type="taxonomic scope" value="Bacteria"/>
</dbReference>
<feature type="region of interest" description="Disordered" evidence="1">
    <location>
        <begin position="107"/>
        <end position="159"/>
    </location>
</feature>
<evidence type="ECO:0000313" key="3">
    <source>
        <dbReference type="Proteomes" id="UP000014115"/>
    </source>
</evidence>
<dbReference type="RefSeq" id="WP_008487732.1">
    <property type="nucleotide sequence ID" value="NZ_AMRG01000003.1"/>
</dbReference>
<dbReference type="Gene3D" id="2.30.30.220">
    <property type="entry name" value="SspB-like"/>
    <property type="match status" value="1"/>
</dbReference>
<dbReference type="PANTHER" id="PTHR37486">
    <property type="entry name" value="STRINGENT STARVATION PROTEIN B"/>
    <property type="match status" value="1"/>
</dbReference>
<dbReference type="NCBIfam" id="NF008769">
    <property type="entry name" value="PRK11798.2-5"/>
    <property type="match status" value="1"/>
</dbReference>